<gene>
    <name evidence="1" type="ORF">GXN74_00235</name>
</gene>
<dbReference type="EMBL" id="JAAEEH010000001">
    <property type="protein sequence ID" value="NDL66173.1"/>
    <property type="molecule type" value="Genomic_DNA"/>
</dbReference>
<name>A0A7X5HT36_9FIRM</name>
<dbReference type="RefSeq" id="WP_162368902.1">
    <property type="nucleotide sequence ID" value="NZ_JAAEEH010000001.1"/>
</dbReference>
<evidence type="ECO:0000313" key="2">
    <source>
        <dbReference type="Proteomes" id="UP000461585"/>
    </source>
</evidence>
<accession>A0A7X5HT36</accession>
<comment type="caution">
    <text evidence="1">The sequence shown here is derived from an EMBL/GenBank/DDBJ whole genome shotgun (WGS) entry which is preliminary data.</text>
</comment>
<dbReference type="Proteomes" id="UP000461585">
    <property type="component" value="Unassembled WGS sequence"/>
</dbReference>
<evidence type="ECO:0008006" key="3">
    <source>
        <dbReference type="Google" id="ProtNLM"/>
    </source>
</evidence>
<sequence length="128" mass="14398">MKRKLLQEERGATSVLVVLLLVVVLLLGVSALTTAKAGLVLAEKNRAHLEELGELELEGERLLFEAEAMGDPGGDGRILLEAFSQERSGRRLEVEANWEEGGYRLVRWQVMQEPWDYEGGIEYENPDF</sequence>
<proteinExistence type="predicted"/>
<evidence type="ECO:0000313" key="1">
    <source>
        <dbReference type="EMBL" id="NDL66173.1"/>
    </source>
</evidence>
<keyword evidence="2" id="KW-1185">Reference proteome</keyword>
<reference evidence="1 2" key="1">
    <citation type="submission" date="2020-01" db="EMBL/GenBank/DDBJ databases">
        <title>Anaeroalcalibacter tamaniensis gen. nov., sp. nov., moderately halophilic strictly anaerobic fermenter bacterium from mud volcano of Taman peninsula.</title>
        <authorList>
            <person name="Frolova A."/>
            <person name="Merkel A.Y."/>
            <person name="Slobodkin A.I."/>
        </authorList>
    </citation>
    <scope>NUCLEOTIDE SEQUENCE [LARGE SCALE GENOMIC DNA]</scope>
    <source>
        <strain evidence="1 2">F-3ap</strain>
    </source>
</reference>
<organism evidence="1 2">
    <name type="scientific">Anaerotalea alkaliphila</name>
    <dbReference type="NCBI Taxonomy" id="2662126"/>
    <lineage>
        <taxon>Bacteria</taxon>
        <taxon>Bacillati</taxon>
        <taxon>Bacillota</taxon>
        <taxon>Clostridia</taxon>
        <taxon>Eubacteriales</taxon>
        <taxon>Anaerotalea</taxon>
    </lineage>
</organism>
<dbReference type="AlphaFoldDB" id="A0A7X5HT36"/>
<protein>
    <recommendedName>
        <fullName evidence="3">Type 4 fimbrial biogenesis protein PilX N-terminal domain-containing protein</fullName>
    </recommendedName>
</protein>